<evidence type="ECO:0000256" key="1">
    <source>
        <dbReference type="SAM" id="MobiDB-lite"/>
    </source>
</evidence>
<protein>
    <submittedName>
        <fullName evidence="2">Uncharacterized protein</fullName>
    </submittedName>
</protein>
<reference evidence="2" key="1">
    <citation type="submission" date="2011-11" db="EMBL/GenBank/DDBJ databases">
        <title>Decoding the brain transcriptome of the Eastern honeybee (Apis cerana) based on pyrosequencing.</title>
        <authorList>
            <person name="Sun L."/>
            <person name="Zheng H."/>
            <person name="Wang Y."/>
            <person name="Xie X."/>
            <person name="Zhu Y."/>
            <person name="Gu W."/>
            <person name="Wang S."/>
        </authorList>
    </citation>
    <scope>NUCLEOTIDE SEQUENCE</scope>
    <source>
        <tissue evidence="2">Brain</tissue>
    </source>
</reference>
<organism evidence="2">
    <name type="scientific">Apis cerana</name>
    <name type="common">Indian honeybee</name>
    <dbReference type="NCBI Taxonomy" id="7461"/>
    <lineage>
        <taxon>Eukaryota</taxon>
        <taxon>Metazoa</taxon>
        <taxon>Ecdysozoa</taxon>
        <taxon>Arthropoda</taxon>
        <taxon>Hexapoda</taxon>
        <taxon>Insecta</taxon>
        <taxon>Pterygota</taxon>
        <taxon>Neoptera</taxon>
        <taxon>Endopterygota</taxon>
        <taxon>Hymenoptera</taxon>
        <taxon>Apocrita</taxon>
        <taxon>Aculeata</taxon>
        <taxon>Apoidea</taxon>
        <taxon>Anthophila</taxon>
        <taxon>Apidae</taxon>
        <taxon>Apis</taxon>
    </lineage>
</organism>
<feature type="region of interest" description="Disordered" evidence="1">
    <location>
        <begin position="104"/>
        <end position="126"/>
    </location>
</feature>
<accession>V9IE55</accession>
<feature type="region of interest" description="Disordered" evidence="1">
    <location>
        <begin position="1"/>
        <end position="91"/>
    </location>
</feature>
<feature type="compositionally biased region" description="Low complexity" evidence="1">
    <location>
        <begin position="52"/>
        <end position="61"/>
    </location>
</feature>
<evidence type="ECO:0000313" key="2">
    <source>
        <dbReference type="EMBL" id="AEY58947.1"/>
    </source>
</evidence>
<sequence>MRLTLENLSQDEASNSNSDISRLSPTNLASLENDSLKDRAKIASRNGSKEGSPSSVSSIPSNMKLDIDLDSESLPPSINVNNTSAASSGDESLTLLSSNTADVTIPSPLSPIAGPMLSTKGTLRSG</sequence>
<gene>
    <name evidence="2" type="ORF">ACCB01593.1</name>
</gene>
<proteinExistence type="evidence at transcript level"/>
<dbReference type="AlphaFoldDB" id="V9IE55"/>
<feature type="compositionally biased region" description="Polar residues" evidence="1">
    <location>
        <begin position="74"/>
        <end position="91"/>
    </location>
</feature>
<dbReference type="EMBL" id="JR040010">
    <property type="protein sequence ID" value="AEY58947.1"/>
    <property type="molecule type" value="mRNA"/>
</dbReference>
<feature type="compositionally biased region" description="Polar residues" evidence="1">
    <location>
        <begin position="1"/>
        <end position="33"/>
    </location>
</feature>
<name>V9IE55_APICE</name>